<protein>
    <submittedName>
        <fullName evidence="2">Uncharacterized protein</fullName>
    </submittedName>
</protein>
<feature type="transmembrane region" description="Helical" evidence="1">
    <location>
        <begin position="40"/>
        <end position="60"/>
    </location>
</feature>
<dbReference type="EMBL" id="JAGFNY010000026">
    <property type="protein sequence ID" value="MBW7570688.1"/>
    <property type="molecule type" value="Genomic_DNA"/>
</dbReference>
<proteinExistence type="predicted"/>
<organism evidence="2 3">
    <name type="scientific">Succinivibrio faecicola</name>
    <dbReference type="NCBI Taxonomy" id="2820300"/>
    <lineage>
        <taxon>Bacteria</taxon>
        <taxon>Pseudomonadati</taxon>
        <taxon>Pseudomonadota</taxon>
        <taxon>Gammaproteobacteria</taxon>
        <taxon>Aeromonadales</taxon>
        <taxon>Succinivibrionaceae</taxon>
        <taxon>Succinivibrio</taxon>
    </lineage>
</organism>
<sequence>MAESDQQLQKTSILEEQNRKNQIVQNCHTENMAQIRTGQVFVYILLFFSGILLLSGLFMIVFKNDWIWYLLAGPSFIASCVQAIRYIFPSKYSRQ</sequence>
<dbReference type="Proteomes" id="UP000731465">
    <property type="component" value="Unassembled WGS sequence"/>
</dbReference>
<reference evidence="2 3" key="1">
    <citation type="submission" date="2021-03" db="EMBL/GenBank/DDBJ databases">
        <title>Succinivibrio sp. nov. isolated from feces of cow.</title>
        <authorList>
            <person name="Choi J.-Y."/>
        </authorList>
    </citation>
    <scope>NUCLEOTIDE SEQUENCE [LARGE SCALE GENOMIC DNA]</scope>
    <source>
        <strain evidence="2 3">AGMB01872</strain>
    </source>
</reference>
<accession>A0ABS7DHB5</accession>
<keyword evidence="3" id="KW-1185">Reference proteome</keyword>
<keyword evidence="1" id="KW-0472">Membrane</keyword>
<gene>
    <name evidence="2" type="ORF">J5V48_07260</name>
</gene>
<keyword evidence="1" id="KW-0812">Transmembrane</keyword>
<feature type="transmembrane region" description="Helical" evidence="1">
    <location>
        <begin position="66"/>
        <end position="88"/>
    </location>
</feature>
<name>A0ABS7DHB5_9GAMM</name>
<keyword evidence="1" id="KW-1133">Transmembrane helix</keyword>
<evidence type="ECO:0000313" key="3">
    <source>
        <dbReference type="Proteomes" id="UP000731465"/>
    </source>
</evidence>
<evidence type="ECO:0000313" key="2">
    <source>
        <dbReference type="EMBL" id="MBW7570688.1"/>
    </source>
</evidence>
<comment type="caution">
    <text evidence="2">The sequence shown here is derived from an EMBL/GenBank/DDBJ whole genome shotgun (WGS) entry which is preliminary data.</text>
</comment>
<evidence type="ECO:0000256" key="1">
    <source>
        <dbReference type="SAM" id="Phobius"/>
    </source>
</evidence>
<dbReference type="RefSeq" id="WP_219937912.1">
    <property type="nucleotide sequence ID" value="NZ_JAGFNY010000026.1"/>
</dbReference>